<keyword evidence="3" id="KW-1185">Reference proteome</keyword>
<feature type="region of interest" description="Disordered" evidence="1">
    <location>
        <begin position="24"/>
        <end position="59"/>
    </location>
</feature>
<evidence type="ECO:0000313" key="2">
    <source>
        <dbReference type="EMBL" id="GIY74032.1"/>
    </source>
</evidence>
<reference evidence="2 3" key="1">
    <citation type="submission" date="2021-06" db="EMBL/GenBank/DDBJ databases">
        <title>Caerostris extrusa draft genome.</title>
        <authorList>
            <person name="Kono N."/>
            <person name="Arakawa K."/>
        </authorList>
    </citation>
    <scope>NUCLEOTIDE SEQUENCE [LARGE SCALE GENOMIC DNA]</scope>
</reference>
<comment type="caution">
    <text evidence="2">The sequence shown here is derived from an EMBL/GenBank/DDBJ whole genome shotgun (WGS) entry which is preliminary data.</text>
</comment>
<dbReference type="Proteomes" id="UP001054945">
    <property type="component" value="Unassembled WGS sequence"/>
</dbReference>
<gene>
    <name evidence="2" type="ORF">CEXT_792531</name>
</gene>
<evidence type="ECO:0000313" key="3">
    <source>
        <dbReference type="Proteomes" id="UP001054945"/>
    </source>
</evidence>
<proteinExistence type="predicted"/>
<sequence>MSMPRSGVSDAAASFFDFNRQAPAVHKQITKPPKELTNIKATRHSKAVSRDLPNKTMSIPRAVMHVQKRATDMRKEGTEKNLL</sequence>
<dbReference type="AlphaFoldDB" id="A0AAV4VUD3"/>
<protein>
    <submittedName>
        <fullName evidence="2">Uncharacterized protein</fullName>
    </submittedName>
</protein>
<evidence type="ECO:0000256" key="1">
    <source>
        <dbReference type="SAM" id="MobiDB-lite"/>
    </source>
</evidence>
<accession>A0AAV4VUD3</accession>
<organism evidence="2 3">
    <name type="scientific">Caerostris extrusa</name>
    <name type="common">Bark spider</name>
    <name type="synonym">Caerostris bankana</name>
    <dbReference type="NCBI Taxonomy" id="172846"/>
    <lineage>
        <taxon>Eukaryota</taxon>
        <taxon>Metazoa</taxon>
        <taxon>Ecdysozoa</taxon>
        <taxon>Arthropoda</taxon>
        <taxon>Chelicerata</taxon>
        <taxon>Arachnida</taxon>
        <taxon>Araneae</taxon>
        <taxon>Araneomorphae</taxon>
        <taxon>Entelegynae</taxon>
        <taxon>Araneoidea</taxon>
        <taxon>Araneidae</taxon>
        <taxon>Caerostris</taxon>
    </lineage>
</organism>
<dbReference type="EMBL" id="BPLR01015155">
    <property type="protein sequence ID" value="GIY74032.1"/>
    <property type="molecule type" value="Genomic_DNA"/>
</dbReference>
<name>A0AAV4VUD3_CAEEX</name>